<sequence>MESRDDDGSGSPDENSRLRREHFRAAASMPVPQAGNSDIQVPLSFRASGMTSQPLRPAPWTRRPQPINTHALRPDEFVTDTTFLTPPPDSNGVTLNRTLISPRWPQTFVLASVAGAVAHSIQALPATERRTFLTPKGRITCTRRALLGFELGQPGFGPFYSVWVYVLEDEAHGYLGVNMIIGRLFIEWCRRRFDPEWPWFGHSYVHDVPAPNFDIGMAVDYPYPSFD</sequence>
<organism evidence="2 3">
    <name type="scientific">Canariomyces notabilis</name>
    <dbReference type="NCBI Taxonomy" id="2074819"/>
    <lineage>
        <taxon>Eukaryota</taxon>
        <taxon>Fungi</taxon>
        <taxon>Dikarya</taxon>
        <taxon>Ascomycota</taxon>
        <taxon>Pezizomycotina</taxon>
        <taxon>Sordariomycetes</taxon>
        <taxon>Sordariomycetidae</taxon>
        <taxon>Sordariales</taxon>
        <taxon>Chaetomiaceae</taxon>
        <taxon>Canariomyces</taxon>
    </lineage>
</organism>
<feature type="region of interest" description="Disordered" evidence="1">
    <location>
        <begin position="1"/>
        <end position="37"/>
    </location>
</feature>
<protein>
    <submittedName>
        <fullName evidence="2">Uncharacterized protein</fullName>
    </submittedName>
</protein>
<evidence type="ECO:0000313" key="2">
    <source>
        <dbReference type="EMBL" id="KAK4111405.1"/>
    </source>
</evidence>
<reference evidence="2" key="2">
    <citation type="submission" date="2023-05" db="EMBL/GenBank/DDBJ databases">
        <authorList>
            <consortium name="Lawrence Berkeley National Laboratory"/>
            <person name="Steindorff A."/>
            <person name="Hensen N."/>
            <person name="Bonometti L."/>
            <person name="Westerberg I."/>
            <person name="Brannstrom I.O."/>
            <person name="Guillou S."/>
            <person name="Cros-Aarteil S."/>
            <person name="Calhoun S."/>
            <person name="Haridas S."/>
            <person name="Kuo A."/>
            <person name="Mondo S."/>
            <person name="Pangilinan J."/>
            <person name="Riley R."/>
            <person name="Labutti K."/>
            <person name="Andreopoulos B."/>
            <person name="Lipzen A."/>
            <person name="Chen C."/>
            <person name="Yanf M."/>
            <person name="Daum C."/>
            <person name="Ng V."/>
            <person name="Clum A."/>
            <person name="Ohm R."/>
            <person name="Martin F."/>
            <person name="Silar P."/>
            <person name="Natvig D."/>
            <person name="Lalanne C."/>
            <person name="Gautier V."/>
            <person name="Ament-Velasquez S.L."/>
            <person name="Kruys A."/>
            <person name="Hutchinson M.I."/>
            <person name="Powell A.J."/>
            <person name="Barry K."/>
            <person name="Miller A.N."/>
            <person name="Grigoriev I.V."/>
            <person name="Debuchy R."/>
            <person name="Gladieux P."/>
            <person name="Thoren M.H."/>
            <person name="Johannesson H."/>
        </authorList>
    </citation>
    <scope>NUCLEOTIDE SEQUENCE</scope>
    <source>
        <strain evidence="2">CBS 508.74</strain>
    </source>
</reference>
<dbReference type="AlphaFoldDB" id="A0AAN6TBQ3"/>
<accession>A0AAN6TBQ3</accession>
<dbReference type="Proteomes" id="UP001302812">
    <property type="component" value="Unassembled WGS sequence"/>
</dbReference>
<dbReference type="RefSeq" id="XP_064668975.1">
    <property type="nucleotide sequence ID" value="XM_064808705.1"/>
</dbReference>
<proteinExistence type="predicted"/>
<gene>
    <name evidence="2" type="ORF">N656DRAFT_159594</name>
</gene>
<dbReference type="GeneID" id="89932828"/>
<comment type="caution">
    <text evidence="2">The sequence shown here is derived from an EMBL/GenBank/DDBJ whole genome shotgun (WGS) entry which is preliminary data.</text>
</comment>
<dbReference type="EMBL" id="MU853346">
    <property type="protein sequence ID" value="KAK4111405.1"/>
    <property type="molecule type" value="Genomic_DNA"/>
</dbReference>
<keyword evidence="3" id="KW-1185">Reference proteome</keyword>
<evidence type="ECO:0000313" key="3">
    <source>
        <dbReference type="Proteomes" id="UP001302812"/>
    </source>
</evidence>
<evidence type="ECO:0000256" key="1">
    <source>
        <dbReference type="SAM" id="MobiDB-lite"/>
    </source>
</evidence>
<reference evidence="2" key="1">
    <citation type="journal article" date="2023" name="Mol. Phylogenet. Evol.">
        <title>Genome-scale phylogeny and comparative genomics of the fungal order Sordariales.</title>
        <authorList>
            <person name="Hensen N."/>
            <person name="Bonometti L."/>
            <person name="Westerberg I."/>
            <person name="Brannstrom I.O."/>
            <person name="Guillou S."/>
            <person name="Cros-Aarteil S."/>
            <person name="Calhoun S."/>
            <person name="Haridas S."/>
            <person name="Kuo A."/>
            <person name="Mondo S."/>
            <person name="Pangilinan J."/>
            <person name="Riley R."/>
            <person name="LaButti K."/>
            <person name="Andreopoulos B."/>
            <person name="Lipzen A."/>
            <person name="Chen C."/>
            <person name="Yan M."/>
            <person name="Daum C."/>
            <person name="Ng V."/>
            <person name="Clum A."/>
            <person name="Steindorff A."/>
            <person name="Ohm R.A."/>
            <person name="Martin F."/>
            <person name="Silar P."/>
            <person name="Natvig D.O."/>
            <person name="Lalanne C."/>
            <person name="Gautier V."/>
            <person name="Ament-Velasquez S.L."/>
            <person name="Kruys A."/>
            <person name="Hutchinson M.I."/>
            <person name="Powell A.J."/>
            <person name="Barry K."/>
            <person name="Miller A.N."/>
            <person name="Grigoriev I.V."/>
            <person name="Debuchy R."/>
            <person name="Gladieux P."/>
            <person name="Hiltunen Thoren M."/>
            <person name="Johannesson H."/>
        </authorList>
    </citation>
    <scope>NUCLEOTIDE SEQUENCE</scope>
    <source>
        <strain evidence="2">CBS 508.74</strain>
    </source>
</reference>
<name>A0AAN6TBQ3_9PEZI</name>